<dbReference type="HOGENOM" id="CLU_1097386_0_0_0"/>
<dbReference type="InterPro" id="IPR029052">
    <property type="entry name" value="Metallo-depent_PP-like"/>
</dbReference>
<dbReference type="OrthoDB" id="332939at2"/>
<dbReference type="KEGG" id="gma:AciX8_3300"/>
<dbReference type="eggNOG" id="COG2129">
    <property type="taxonomic scope" value="Bacteria"/>
</dbReference>
<dbReference type="GO" id="GO:0016787">
    <property type="term" value="F:hydrolase activity"/>
    <property type="evidence" value="ECO:0007669"/>
    <property type="project" value="InterPro"/>
</dbReference>
<dbReference type="Gene3D" id="3.60.21.10">
    <property type="match status" value="1"/>
</dbReference>
<proteinExistence type="predicted"/>
<evidence type="ECO:0000259" key="1">
    <source>
        <dbReference type="Pfam" id="PF00149"/>
    </source>
</evidence>
<dbReference type="RefSeq" id="WP_014266472.1">
    <property type="nucleotide sequence ID" value="NC_016631.1"/>
</dbReference>
<evidence type="ECO:0000313" key="2">
    <source>
        <dbReference type="EMBL" id="AEU37598.1"/>
    </source>
</evidence>
<gene>
    <name evidence="2" type="ordered locus">AciX8_3300</name>
</gene>
<dbReference type="EMBL" id="CP003130">
    <property type="protein sequence ID" value="AEU37598.1"/>
    <property type="molecule type" value="Genomic_DNA"/>
</dbReference>
<protein>
    <submittedName>
        <fullName evidence="2">Metallophosphoesterase</fullName>
    </submittedName>
</protein>
<feature type="domain" description="Calcineurin-like phosphoesterase" evidence="1">
    <location>
        <begin position="1"/>
        <end position="177"/>
    </location>
</feature>
<evidence type="ECO:0000313" key="3">
    <source>
        <dbReference type="Proteomes" id="UP000007113"/>
    </source>
</evidence>
<dbReference type="SUPFAM" id="SSF56300">
    <property type="entry name" value="Metallo-dependent phosphatases"/>
    <property type="match status" value="1"/>
</dbReference>
<organism evidence="2 3">
    <name type="scientific">Granulicella mallensis (strain ATCC BAA-1857 / DSM 23137 / MP5ACTX8)</name>
    <dbReference type="NCBI Taxonomy" id="682795"/>
    <lineage>
        <taxon>Bacteria</taxon>
        <taxon>Pseudomonadati</taxon>
        <taxon>Acidobacteriota</taxon>
        <taxon>Terriglobia</taxon>
        <taxon>Terriglobales</taxon>
        <taxon>Acidobacteriaceae</taxon>
        <taxon>Granulicella</taxon>
    </lineage>
</organism>
<dbReference type="STRING" id="682795.AciX8_3300"/>
<dbReference type="InterPro" id="IPR051693">
    <property type="entry name" value="UPF0046_metallophosphoest"/>
</dbReference>
<dbReference type="InterPro" id="IPR004843">
    <property type="entry name" value="Calcineurin-like_PHP"/>
</dbReference>
<sequence>MRVAAISDTHGRQNWEMPNCDVFIHAGDMTGSGSLQETAAFAARLRKEMESANGPPHAIIVPGNHDECFETLPRATRELFGPNVHVLEDEPLVLDGVTFYGSPWTTPFMLWRFMADESRLAMLYQNMPTSVDILVTHGPPHGILDPGWKVKHAGSMALAKAVADRQVRHHIFGHLHGAGGQLVQQGTRTFITSQRATKNTGLSINLACLKPTTVFEYLPKFHLRVGRIPMMPNACFTNLYSESSLWLQKNRRR</sequence>
<dbReference type="Proteomes" id="UP000007113">
    <property type="component" value="Chromosome"/>
</dbReference>
<dbReference type="PANTHER" id="PTHR12905:SF0">
    <property type="entry name" value="CALCINEURIN-LIKE PHOSPHOESTERASE DOMAIN-CONTAINING PROTEIN"/>
    <property type="match status" value="1"/>
</dbReference>
<name>G8NUQ8_GRAMM</name>
<dbReference type="PANTHER" id="PTHR12905">
    <property type="entry name" value="METALLOPHOSPHOESTERASE"/>
    <property type="match status" value="1"/>
</dbReference>
<accession>G8NUQ8</accession>
<reference evidence="2 3" key="1">
    <citation type="submission" date="2011-11" db="EMBL/GenBank/DDBJ databases">
        <title>Complete sequence of Granulicella mallensis MP5ACTX8.</title>
        <authorList>
            <consortium name="US DOE Joint Genome Institute"/>
            <person name="Lucas S."/>
            <person name="Copeland A."/>
            <person name="Lapidus A."/>
            <person name="Cheng J.-F."/>
            <person name="Goodwin L."/>
            <person name="Pitluck S."/>
            <person name="Peters L."/>
            <person name="Lu M."/>
            <person name="Detter J.C."/>
            <person name="Han C."/>
            <person name="Tapia R."/>
            <person name="Land M."/>
            <person name="Hauser L."/>
            <person name="Kyrpides N."/>
            <person name="Ivanova N."/>
            <person name="Mikhailova N."/>
            <person name="Pagani I."/>
            <person name="Rawat S."/>
            <person name="Mannisto M."/>
            <person name="Haggblom M."/>
            <person name="Woyke T."/>
        </authorList>
    </citation>
    <scope>NUCLEOTIDE SEQUENCE [LARGE SCALE GENOMIC DNA]</scope>
    <source>
        <strain evidence="3">ATCC BAA-1857 / DSM 23137 / MP5ACTX8</strain>
    </source>
</reference>
<dbReference type="AlphaFoldDB" id="G8NUQ8"/>
<dbReference type="Pfam" id="PF00149">
    <property type="entry name" value="Metallophos"/>
    <property type="match status" value="1"/>
</dbReference>
<keyword evidence="3" id="KW-1185">Reference proteome</keyword>